<evidence type="ECO:0000313" key="6">
    <source>
        <dbReference type="EMBL" id="BCS30299.1"/>
    </source>
</evidence>
<keyword evidence="2" id="KW-0805">Transcription regulation</keyword>
<dbReference type="OrthoDB" id="10264870at2759"/>
<evidence type="ECO:0000256" key="5">
    <source>
        <dbReference type="SAM" id="MobiDB-lite"/>
    </source>
</evidence>
<proteinExistence type="predicted"/>
<evidence type="ECO:0000256" key="3">
    <source>
        <dbReference type="ARBA" id="ARBA00023163"/>
    </source>
</evidence>
<gene>
    <name evidence="6" type="primary">HFI1</name>
    <name evidence="6" type="ORF">APUU_80602S</name>
</gene>
<protein>
    <submittedName>
        <fullName evidence="6">Transcriptional coactivator hfi1/ADA1</fullName>
    </submittedName>
</protein>
<dbReference type="GO" id="GO:0003713">
    <property type="term" value="F:transcription coactivator activity"/>
    <property type="evidence" value="ECO:0007669"/>
    <property type="project" value="TreeGrafter"/>
</dbReference>
<reference evidence="6" key="1">
    <citation type="submission" date="2021-01" db="EMBL/GenBank/DDBJ databases">
        <authorList>
            <consortium name="Aspergillus puulaauensis MK2 genome sequencing consortium"/>
            <person name="Kazuki M."/>
            <person name="Futagami T."/>
        </authorList>
    </citation>
    <scope>NUCLEOTIDE SEQUENCE</scope>
    <source>
        <strain evidence="6">MK2</strain>
    </source>
</reference>
<organism evidence="6 7">
    <name type="scientific">Aspergillus puulaauensis</name>
    <dbReference type="NCBI Taxonomy" id="1220207"/>
    <lineage>
        <taxon>Eukaryota</taxon>
        <taxon>Fungi</taxon>
        <taxon>Dikarya</taxon>
        <taxon>Ascomycota</taxon>
        <taxon>Pezizomycotina</taxon>
        <taxon>Eurotiomycetes</taxon>
        <taxon>Eurotiomycetidae</taxon>
        <taxon>Eurotiales</taxon>
        <taxon>Aspergillaceae</taxon>
        <taxon>Aspergillus</taxon>
    </lineage>
</organism>
<accession>A0A7R7Y1A1</accession>
<feature type="compositionally biased region" description="Low complexity" evidence="5">
    <location>
        <begin position="9"/>
        <end position="25"/>
    </location>
</feature>
<keyword evidence="4" id="KW-0539">Nucleus</keyword>
<dbReference type="GO" id="GO:0005634">
    <property type="term" value="C:nucleus"/>
    <property type="evidence" value="ECO:0007669"/>
    <property type="project" value="UniProtKB-SubCell"/>
</dbReference>
<keyword evidence="3" id="KW-0804">Transcription</keyword>
<evidence type="ECO:0000256" key="1">
    <source>
        <dbReference type="ARBA" id="ARBA00004123"/>
    </source>
</evidence>
<keyword evidence="7" id="KW-1185">Reference proteome</keyword>
<reference evidence="6" key="2">
    <citation type="submission" date="2021-02" db="EMBL/GenBank/DDBJ databases">
        <title>Aspergillus puulaauensis MK2 genome sequence.</title>
        <authorList>
            <person name="Futagami T."/>
            <person name="Mori K."/>
            <person name="Kadooka C."/>
            <person name="Tanaka T."/>
        </authorList>
    </citation>
    <scope>NUCLEOTIDE SEQUENCE</scope>
    <source>
        <strain evidence="6">MK2</strain>
    </source>
</reference>
<feature type="region of interest" description="Disordered" evidence="5">
    <location>
        <begin position="1"/>
        <end position="27"/>
    </location>
</feature>
<dbReference type="KEGG" id="apuu:APUU_80602S"/>
<dbReference type="Pfam" id="PF12767">
    <property type="entry name" value="SAGA-Tad1"/>
    <property type="match status" value="1"/>
</dbReference>
<evidence type="ECO:0000256" key="2">
    <source>
        <dbReference type="ARBA" id="ARBA00023015"/>
    </source>
</evidence>
<dbReference type="GO" id="GO:0006357">
    <property type="term" value="P:regulation of transcription by RNA polymerase II"/>
    <property type="evidence" value="ECO:0007669"/>
    <property type="project" value="TreeGrafter"/>
</dbReference>
<dbReference type="GO" id="GO:0000124">
    <property type="term" value="C:SAGA complex"/>
    <property type="evidence" value="ECO:0007669"/>
    <property type="project" value="TreeGrafter"/>
</dbReference>
<sequence length="415" mass="45573">MQIDPAALSRTDSASATITSSKSTAPNGITHKSTKALISVPRLDLEPIYTELKAAIGPKWTEYKEATTLFLLGQLNQDELASRIDQIICADQKTEHLHNNFVCAIIGNLTRDLPDHGVASWVSANDKPSVVSKPTSGDAAEQRLKTEIMQLPPRDRRRIKAIPERDPHETGRNELEEYHLAKQIKLPSQVPASAGGLNMTNWELEVRKRYAQPLASETGEFPDSESIHARMTPICYEESVVNGAGVACAEFMAIATETFVKEVLSVVFSRTRSNGPSGTINGMMKRSYKQQLEREELAFTRGEIAKDGATGLLPVEAKEASTRSALGVRDLRLSLEIGSGVLSHMPLLVDQIMGGYLEDELEADRREHTDIDNTRPPSVIDEMEVDEIDLGWEGATLGDHDQLGTLLDECLSMAS</sequence>
<dbReference type="GeneID" id="64980296"/>
<dbReference type="PANTHER" id="PTHR21277">
    <property type="entry name" value="TRANSCRIPTIONAL ADAPTER 1"/>
    <property type="match status" value="1"/>
</dbReference>
<dbReference type="EMBL" id="AP024450">
    <property type="protein sequence ID" value="BCS30299.1"/>
    <property type="molecule type" value="Genomic_DNA"/>
</dbReference>
<comment type="subcellular location">
    <subcellularLocation>
        <location evidence="1">Nucleus</location>
    </subcellularLocation>
</comment>
<evidence type="ECO:0000256" key="4">
    <source>
        <dbReference type="ARBA" id="ARBA00023242"/>
    </source>
</evidence>
<name>A0A7R7Y1A1_9EURO</name>
<dbReference type="Proteomes" id="UP000654913">
    <property type="component" value="Chromosome 8"/>
</dbReference>
<dbReference type="InterPro" id="IPR024738">
    <property type="entry name" value="Hfi1/Tada1"/>
</dbReference>
<dbReference type="PANTHER" id="PTHR21277:SF5">
    <property type="entry name" value="TRANSCRIPTIONAL ADAPTER 1"/>
    <property type="match status" value="1"/>
</dbReference>
<evidence type="ECO:0000313" key="7">
    <source>
        <dbReference type="Proteomes" id="UP000654913"/>
    </source>
</evidence>
<dbReference type="AlphaFoldDB" id="A0A7R7Y1A1"/>
<dbReference type="RefSeq" id="XP_041562485.1">
    <property type="nucleotide sequence ID" value="XM_041696901.1"/>
</dbReference>